<evidence type="ECO:0000256" key="9">
    <source>
        <dbReference type="ARBA" id="ARBA00023049"/>
    </source>
</evidence>
<dbReference type="Proteomes" id="UP000271193">
    <property type="component" value="Chromosome"/>
</dbReference>
<dbReference type="RefSeq" id="WP_123871146.1">
    <property type="nucleotide sequence ID" value="NZ_CP033932.1"/>
</dbReference>
<evidence type="ECO:0000256" key="3">
    <source>
        <dbReference type="ARBA" id="ARBA00022670"/>
    </source>
</evidence>
<dbReference type="CDD" id="cd07328">
    <property type="entry name" value="M48_Ste24p_like"/>
    <property type="match status" value="1"/>
</dbReference>
<evidence type="ECO:0000259" key="13">
    <source>
        <dbReference type="Pfam" id="PF01435"/>
    </source>
</evidence>
<dbReference type="EMBL" id="CP033932">
    <property type="protein sequence ID" value="AZB26204.1"/>
    <property type="molecule type" value="Genomic_DNA"/>
</dbReference>
<dbReference type="GO" id="GO:0046872">
    <property type="term" value="F:metal ion binding"/>
    <property type="evidence" value="ECO:0007669"/>
    <property type="project" value="UniProtKB-KW"/>
</dbReference>
<feature type="domain" description="Peptidase M48" evidence="13">
    <location>
        <begin position="101"/>
        <end position="364"/>
    </location>
</feature>
<evidence type="ECO:0000256" key="4">
    <source>
        <dbReference type="ARBA" id="ARBA00022692"/>
    </source>
</evidence>
<dbReference type="GO" id="GO:0006508">
    <property type="term" value="P:proteolysis"/>
    <property type="evidence" value="ECO:0007669"/>
    <property type="project" value="UniProtKB-KW"/>
</dbReference>
<feature type="transmembrane region" description="Helical" evidence="12">
    <location>
        <begin position="216"/>
        <end position="236"/>
    </location>
</feature>
<keyword evidence="2" id="KW-1003">Cell membrane</keyword>
<keyword evidence="5" id="KW-0479">Metal-binding</keyword>
<feature type="transmembrane region" description="Helical" evidence="12">
    <location>
        <begin position="20"/>
        <end position="46"/>
    </location>
</feature>
<dbReference type="PANTHER" id="PTHR43221">
    <property type="entry name" value="PROTEASE HTPX"/>
    <property type="match status" value="1"/>
</dbReference>
<keyword evidence="10 12" id="KW-0472">Membrane</keyword>
<evidence type="ECO:0000256" key="6">
    <source>
        <dbReference type="ARBA" id="ARBA00022801"/>
    </source>
</evidence>
<keyword evidence="11" id="KW-0175">Coiled coil</keyword>
<dbReference type="KEGG" id="cben:EG339_17215"/>
<evidence type="ECO:0000256" key="7">
    <source>
        <dbReference type="ARBA" id="ARBA00022833"/>
    </source>
</evidence>
<dbReference type="PANTHER" id="PTHR43221:SF2">
    <property type="entry name" value="PROTEASE HTPX HOMOLOG"/>
    <property type="match status" value="1"/>
</dbReference>
<evidence type="ECO:0000256" key="12">
    <source>
        <dbReference type="SAM" id="Phobius"/>
    </source>
</evidence>
<keyword evidence="9" id="KW-0482">Metalloprotease</keyword>
<feature type="transmembrane region" description="Helical" evidence="12">
    <location>
        <begin position="58"/>
        <end position="83"/>
    </location>
</feature>
<evidence type="ECO:0000256" key="2">
    <source>
        <dbReference type="ARBA" id="ARBA00022475"/>
    </source>
</evidence>
<dbReference type="GO" id="GO:0004222">
    <property type="term" value="F:metalloendopeptidase activity"/>
    <property type="evidence" value="ECO:0007669"/>
    <property type="project" value="InterPro"/>
</dbReference>
<keyword evidence="15" id="KW-1185">Reference proteome</keyword>
<dbReference type="GeneID" id="99066549"/>
<sequence length="683" mass="79285">MTNNLPKISKAYQSKLISAIVSVSAFFLIYLLLILISLLMIFLLGYGAVKLLTIKVNYFTIFGAAGLFSVGLFVFIFLIRFIFRKSDYSTRHLIEVSRSHQPELFEMIDEIVTETKVHPPKKVFLSPDVNASVSYNSVFWSMFLPVKKNLTIGMGLINTTTAGELKTVLAHEFGHFSQRSMKVGGYVNQAEKIIFETVYNNKDYENFIMEFSGSNAFFKIFGLISVSFINAFQYILKSISNFLFKNHASLQREMEYHADAISTFVTNPEEQISSLLRLELSDAAFNYAVNFYIESKQKYLPKNLYENQVSLMKIFSERNNHPYANGLPRIDIEDLTRYNKSRIEIEDQWSSHPDIAKRVERIKKNETRNTARNHKPAEAIIKGYEKICETLTAKYLTLLQIKNVGEVIDGNTFTTLYLENNIYQNLISGFNGYYERHNPILEDPETLIEDSGPDHEADLFSDKKVSLVYEKAGIEQDLQTLQYLATQPKEIKTFRYNGALHKSKQAVDIIPQLENELKNVTAELRKNDKSIFKYYYHIGSNEHRMSLISKYKKMSAIDKEFDEFQASLNEFIGYLQFMAVTLPFEEIRKHRAKLLKAEKPFKQKIRNLLESSAYKELITDEESRILQQFADSEYIYFNNNRYLQNEVDSVSLLIEKYQALLNTYYLNTKQELLKLQLEISKVY</sequence>
<evidence type="ECO:0000256" key="8">
    <source>
        <dbReference type="ARBA" id="ARBA00022989"/>
    </source>
</evidence>
<keyword evidence="3 14" id="KW-0645">Protease</keyword>
<name>A0A3G6TIV6_9FLAO</name>
<keyword evidence="7" id="KW-0862">Zinc</keyword>
<evidence type="ECO:0000313" key="14">
    <source>
        <dbReference type="EMBL" id="AZB26204.1"/>
    </source>
</evidence>
<comment type="cofactor">
    <cofactor evidence="1">
        <name>Zn(2+)</name>
        <dbReference type="ChEBI" id="CHEBI:29105"/>
    </cofactor>
</comment>
<evidence type="ECO:0000256" key="10">
    <source>
        <dbReference type="ARBA" id="ARBA00023136"/>
    </source>
</evidence>
<keyword evidence="8 12" id="KW-1133">Transmembrane helix</keyword>
<evidence type="ECO:0000313" key="15">
    <source>
        <dbReference type="Proteomes" id="UP000271193"/>
    </source>
</evidence>
<dbReference type="Gene3D" id="3.30.2010.10">
    <property type="entry name" value="Metalloproteases ('zincins'), catalytic domain"/>
    <property type="match status" value="1"/>
</dbReference>
<dbReference type="InterPro" id="IPR050083">
    <property type="entry name" value="HtpX_protease"/>
</dbReference>
<keyword evidence="6" id="KW-0378">Hydrolase</keyword>
<dbReference type="InterPro" id="IPR001915">
    <property type="entry name" value="Peptidase_M48"/>
</dbReference>
<evidence type="ECO:0000256" key="11">
    <source>
        <dbReference type="SAM" id="Coils"/>
    </source>
</evidence>
<dbReference type="Pfam" id="PF01435">
    <property type="entry name" value="Peptidase_M48"/>
    <property type="match status" value="1"/>
</dbReference>
<dbReference type="AlphaFoldDB" id="A0A3G6TIV6"/>
<reference evidence="15" key="1">
    <citation type="submission" date="2018-11" db="EMBL/GenBank/DDBJ databases">
        <title>Proposal to divide the Flavobacteriaceae and reorganize its genera based on Amino Acid Identity values calculated from whole genome sequences.</title>
        <authorList>
            <person name="Nicholson A.C."/>
            <person name="Gulvik C.A."/>
            <person name="Whitney A.M."/>
            <person name="Humrighouse B.W."/>
            <person name="Bell M."/>
            <person name="Holmes B."/>
            <person name="Steigerwalt A.G."/>
            <person name="Villarma A."/>
            <person name="Sheth M."/>
            <person name="Batra D."/>
            <person name="Pryor J."/>
            <person name="Bernardet J.-F."/>
            <person name="Hugo C."/>
            <person name="Kampfer P."/>
            <person name="Newman J."/>
            <person name="McQuiston J.R."/>
        </authorList>
    </citation>
    <scope>NUCLEOTIDE SEQUENCE [LARGE SCALE GENOMIC DNA]</scope>
    <source>
        <strain evidence="15">G0229</strain>
    </source>
</reference>
<protein>
    <submittedName>
        <fullName evidence="14">Zn-dependent protease with chaperone function</fullName>
    </submittedName>
</protein>
<keyword evidence="4 12" id="KW-0812">Transmembrane</keyword>
<proteinExistence type="predicted"/>
<accession>A0A3G6TIV6</accession>
<organism evidence="14 15">
    <name type="scientific">Chryseobacterium bernardetii</name>
    <dbReference type="NCBI Taxonomy" id="1241978"/>
    <lineage>
        <taxon>Bacteria</taxon>
        <taxon>Pseudomonadati</taxon>
        <taxon>Bacteroidota</taxon>
        <taxon>Flavobacteriia</taxon>
        <taxon>Flavobacteriales</taxon>
        <taxon>Weeksellaceae</taxon>
        <taxon>Chryseobacterium group</taxon>
        <taxon>Chryseobacterium</taxon>
    </lineage>
</organism>
<gene>
    <name evidence="14" type="ORF">EG339_17215</name>
</gene>
<evidence type="ECO:0000256" key="1">
    <source>
        <dbReference type="ARBA" id="ARBA00001947"/>
    </source>
</evidence>
<evidence type="ECO:0000256" key="5">
    <source>
        <dbReference type="ARBA" id="ARBA00022723"/>
    </source>
</evidence>
<feature type="coiled-coil region" evidence="11">
    <location>
        <begin position="503"/>
        <end position="530"/>
    </location>
</feature>